<sequence>MVEKTFPEAFPSALRSQSAIAVSALKLNSDYVSEPFSVNVLGEILHIPGRVLPSTKPEFVGLNLQRRQIALCMLTRSSDGFGRQAALQEILHINKPWSIPFVIALIGEYVVEIIHDIYAALPDLERDVVSTFIKANPAFYKLTCDRVMSYWDCYYRRQFRCSDYVGFKLLRQLDALA</sequence>
<dbReference type="Proteomes" id="UP000744980">
    <property type="component" value="Unassembled WGS sequence"/>
</dbReference>
<reference evidence="1 2" key="1">
    <citation type="submission" date="2020-01" db="EMBL/GenBank/DDBJ databases">
        <title>Draft genome assembly of Ensifer adhaerens T173.</title>
        <authorList>
            <person name="Craig J.E."/>
            <person name="Stinchcombe J.R."/>
        </authorList>
    </citation>
    <scope>NUCLEOTIDE SEQUENCE [LARGE SCALE GENOMIC DNA]</scope>
    <source>
        <strain evidence="1 2">T173</strain>
    </source>
</reference>
<accession>A0AAW4FMX0</accession>
<dbReference type="RefSeq" id="WP_025427604.1">
    <property type="nucleotide sequence ID" value="NZ_CP083370.1"/>
</dbReference>
<name>A0AAW4FMX0_9HYPH</name>
<evidence type="ECO:0000313" key="1">
    <source>
        <dbReference type="EMBL" id="MBM3092140.1"/>
    </source>
</evidence>
<evidence type="ECO:0000313" key="2">
    <source>
        <dbReference type="Proteomes" id="UP000744980"/>
    </source>
</evidence>
<organism evidence="1 2">
    <name type="scientific">Ensifer canadensis</name>
    <dbReference type="NCBI Taxonomy" id="555315"/>
    <lineage>
        <taxon>Bacteria</taxon>
        <taxon>Pseudomonadati</taxon>
        <taxon>Pseudomonadota</taxon>
        <taxon>Alphaproteobacteria</taxon>
        <taxon>Hyphomicrobiales</taxon>
        <taxon>Rhizobiaceae</taxon>
        <taxon>Sinorhizobium/Ensifer group</taxon>
        <taxon>Ensifer</taxon>
    </lineage>
</organism>
<dbReference type="AlphaFoldDB" id="A0AAW4FMX0"/>
<dbReference type="EMBL" id="WXFA01000008">
    <property type="protein sequence ID" value="MBM3092140.1"/>
    <property type="molecule type" value="Genomic_DNA"/>
</dbReference>
<keyword evidence="2" id="KW-1185">Reference proteome</keyword>
<proteinExistence type="predicted"/>
<gene>
    <name evidence="1" type="ORF">GFB56_15140</name>
</gene>
<comment type="caution">
    <text evidence="1">The sequence shown here is derived from an EMBL/GenBank/DDBJ whole genome shotgun (WGS) entry which is preliminary data.</text>
</comment>
<protein>
    <submittedName>
        <fullName evidence="1">Uncharacterized protein</fullName>
    </submittedName>
</protein>